<comment type="caution">
    <text evidence="1">The sequence shown here is derived from an EMBL/GenBank/DDBJ whole genome shotgun (WGS) entry which is preliminary data.</text>
</comment>
<accession>X1AAJ3</accession>
<gene>
    <name evidence="1" type="ORF">S01H4_19541</name>
</gene>
<reference evidence="1" key="1">
    <citation type="journal article" date="2014" name="Front. Microbiol.">
        <title>High frequency of phylogenetically diverse reductive dehalogenase-homologous genes in deep subseafloor sedimentary metagenomes.</title>
        <authorList>
            <person name="Kawai M."/>
            <person name="Futagami T."/>
            <person name="Toyoda A."/>
            <person name="Takaki Y."/>
            <person name="Nishi S."/>
            <person name="Hori S."/>
            <person name="Arai W."/>
            <person name="Tsubouchi T."/>
            <person name="Morono Y."/>
            <person name="Uchiyama I."/>
            <person name="Ito T."/>
            <person name="Fujiyama A."/>
            <person name="Inagaki F."/>
            <person name="Takami H."/>
        </authorList>
    </citation>
    <scope>NUCLEOTIDE SEQUENCE</scope>
    <source>
        <strain evidence="1">Expedition CK06-06</strain>
    </source>
</reference>
<organism evidence="1">
    <name type="scientific">marine sediment metagenome</name>
    <dbReference type="NCBI Taxonomy" id="412755"/>
    <lineage>
        <taxon>unclassified sequences</taxon>
        <taxon>metagenomes</taxon>
        <taxon>ecological metagenomes</taxon>
    </lineage>
</organism>
<dbReference type="AlphaFoldDB" id="X1AAJ3"/>
<name>X1AAJ3_9ZZZZ</name>
<feature type="non-terminal residue" evidence="1">
    <location>
        <position position="1"/>
    </location>
</feature>
<evidence type="ECO:0000313" key="1">
    <source>
        <dbReference type="EMBL" id="GAG57161.1"/>
    </source>
</evidence>
<proteinExistence type="predicted"/>
<dbReference type="EMBL" id="BART01008720">
    <property type="protein sequence ID" value="GAG57161.1"/>
    <property type="molecule type" value="Genomic_DNA"/>
</dbReference>
<protein>
    <submittedName>
        <fullName evidence="1">Uncharacterized protein</fullName>
    </submittedName>
</protein>
<sequence length="33" mass="3900">KIFKSIRGYYENNSDNIFISLLAFLSKKHNKIP</sequence>